<dbReference type="EMBL" id="JACBZO010000001">
    <property type="protein sequence ID" value="NYI42620.1"/>
    <property type="molecule type" value="Genomic_DNA"/>
</dbReference>
<sequence>MTRYFRVSVGKDAAYLADALANNYVGTGWMINIDLTGQFADDWREFNKRFIPTLKETDHIESNVTAGLACGMTWTLGYTVSEGDVILVPTGQSSYRVARVTGPYTFTPGHGVVTQATRHVAPRHARAVLAERRTPQNTRK</sequence>
<keyword evidence="1" id="KW-0540">Nuclease</keyword>
<gene>
    <name evidence="1" type="ORF">BKA03_002739</name>
</gene>
<organism evidence="1 2">
    <name type="scientific">Demequina lutea</name>
    <dbReference type="NCBI Taxonomy" id="431489"/>
    <lineage>
        <taxon>Bacteria</taxon>
        <taxon>Bacillati</taxon>
        <taxon>Actinomycetota</taxon>
        <taxon>Actinomycetes</taxon>
        <taxon>Micrococcales</taxon>
        <taxon>Demequinaceae</taxon>
        <taxon>Demequina</taxon>
    </lineage>
</organism>
<protein>
    <submittedName>
        <fullName evidence="1">Putative Mrr-cat superfamily restriction endonuclease</fullName>
    </submittedName>
</protein>
<comment type="caution">
    <text evidence="1">The sequence shown here is derived from an EMBL/GenBank/DDBJ whole genome shotgun (WGS) entry which is preliminary data.</text>
</comment>
<evidence type="ECO:0000313" key="1">
    <source>
        <dbReference type="EMBL" id="NYI42620.1"/>
    </source>
</evidence>
<keyword evidence="2" id="KW-1185">Reference proteome</keyword>
<dbReference type="RefSeq" id="WP_062075556.1">
    <property type="nucleotide sequence ID" value="NZ_BBRC01000011.1"/>
</dbReference>
<dbReference type="Proteomes" id="UP000547973">
    <property type="component" value="Unassembled WGS sequence"/>
</dbReference>
<reference evidence="1 2" key="1">
    <citation type="submission" date="2020-07" db="EMBL/GenBank/DDBJ databases">
        <title>Sequencing the genomes of 1000 actinobacteria strains.</title>
        <authorList>
            <person name="Klenk H.-P."/>
        </authorList>
    </citation>
    <scope>NUCLEOTIDE SEQUENCE [LARGE SCALE GENOMIC DNA]</scope>
    <source>
        <strain evidence="1 2">DSM 19970</strain>
    </source>
</reference>
<evidence type="ECO:0000313" key="2">
    <source>
        <dbReference type="Proteomes" id="UP000547973"/>
    </source>
</evidence>
<dbReference type="AlphaFoldDB" id="A0A7Y9ZD07"/>
<dbReference type="OrthoDB" id="9798761at2"/>
<name>A0A7Y9ZD07_9MICO</name>
<keyword evidence="1" id="KW-0255">Endonuclease</keyword>
<keyword evidence="1" id="KW-0378">Hydrolase</keyword>
<accession>A0A7Y9ZD07</accession>
<proteinExistence type="predicted"/>
<dbReference type="GO" id="GO:0004519">
    <property type="term" value="F:endonuclease activity"/>
    <property type="evidence" value="ECO:0007669"/>
    <property type="project" value="UniProtKB-KW"/>
</dbReference>